<dbReference type="InterPro" id="IPR016155">
    <property type="entry name" value="Mopterin_synth/thiamin_S_b"/>
</dbReference>
<dbReference type="Proteomes" id="UP000278398">
    <property type="component" value="Unassembled WGS sequence"/>
</dbReference>
<name>A0A429YWQ3_9HYPH</name>
<dbReference type="OrthoDB" id="9800712at2"/>
<dbReference type="AlphaFoldDB" id="A0A429YWQ3"/>
<evidence type="ECO:0000313" key="1">
    <source>
        <dbReference type="EMBL" id="RST85888.1"/>
    </source>
</evidence>
<reference evidence="1 2" key="1">
    <citation type="submission" date="2018-12" db="EMBL/GenBank/DDBJ databases">
        <title>Mesorhizobium carbonis sp. nov., isolated from coal mine water.</title>
        <authorList>
            <person name="Xin W."/>
            <person name="Xu Z."/>
            <person name="Xiang F."/>
            <person name="Zhang J."/>
            <person name="Xi L."/>
            <person name="Liu J."/>
        </authorList>
    </citation>
    <scope>NUCLEOTIDE SEQUENCE [LARGE SCALE GENOMIC DNA]</scope>
    <source>
        <strain evidence="1 2">B2.3</strain>
    </source>
</reference>
<dbReference type="Pfam" id="PF02597">
    <property type="entry name" value="ThiS"/>
    <property type="match status" value="1"/>
</dbReference>
<dbReference type="InterPro" id="IPR012675">
    <property type="entry name" value="Beta-grasp_dom_sf"/>
</dbReference>
<sequence>MKLVYFAWVRERIGVSEEDLALPPDVATVRDLLAWLRGRGEAYEAALRHPDVIRVAIDREHVDHGERLAGATEIALFPPMTGG</sequence>
<keyword evidence="2" id="KW-1185">Reference proteome</keyword>
<protein>
    <submittedName>
        <fullName evidence="1">Molybdopterin converting factor subunit 1</fullName>
    </submittedName>
</protein>
<evidence type="ECO:0000313" key="2">
    <source>
        <dbReference type="Proteomes" id="UP000278398"/>
    </source>
</evidence>
<dbReference type="RefSeq" id="WP_126700406.1">
    <property type="nucleotide sequence ID" value="NZ_RWKW01000046.1"/>
</dbReference>
<organism evidence="1 2">
    <name type="scientific">Aquibium carbonis</name>
    <dbReference type="NCBI Taxonomy" id="2495581"/>
    <lineage>
        <taxon>Bacteria</taxon>
        <taxon>Pseudomonadati</taxon>
        <taxon>Pseudomonadota</taxon>
        <taxon>Alphaproteobacteria</taxon>
        <taxon>Hyphomicrobiales</taxon>
        <taxon>Phyllobacteriaceae</taxon>
        <taxon>Aquibium</taxon>
    </lineage>
</organism>
<dbReference type="EMBL" id="RWKW01000046">
    <property type="protein sequence ID" value="RST85888.1"/>
    <property type="molecule type" value="Genomic_DNA"/>
</dbReference>
<dbReference type="InterPro" id="IPR003749">
    <property type="entry name" value="ThiS/MoaD-like"/>
</dbReference>
<accession>A0A429YWQ3</accession>
<proteinExistence type="predicted"/>
<comment type="caution">
    <text evidence="1">The sequence shown here is derived from an EMBL/GenBank/DDBJ whole genome shotgun (WGS) entry which is preliminary data.</text>
</comment>
<gene>
    <name evidence="1" type="primary">moaD</name>
    <name evidence="1" type="ORF">EJC49_13210</name>
</gene>
<dbReference type="CDD" id="cd00754">
    <property type="entry name" value="Ubl_MoaD"/>
    <property type="match status" value="1"/>
</dbReference>
<dbReference type="Gene3D" id="3.10.20.30">
    <property type="match status" value="1"/>
</dbReference>
<dbReference type="SUPFAM" id="SSF54285">
    <property type="entry name" value="MoaD/ThiS"/>
    <property type="match status" value="1"/>
</dbReference>
<dbReference type="NCBIfam" id="TIGR01682">
    <property type="entry name" value="moaD"/>
    <property type="match status" value="1"/>
</dbReference>